<keyword evidence="2" id="KW-1185">Reference proteome</keyword>
<dbReference type="EMBL" id="JAODUP010000044">
    <property type="protein sequence ID" value="KAK2165965.1"/>
    <property type="molecule type" value="Genomic_DNA"/>
</dbReference>
<protein>
    <submittedName>
        <fullName evidence="1">Uncharacterized protein</fullName>
    </submittedName>
</protein>
<organism evidence="1 2">
    <name type="scientific">Paralvinella palmiformis</name>
    <dbReference type="NCBI Taxonomy" id="53620"/>
    <lineage>
        <taxon>Eukaryota</taxon>
        <taxon>Metazoa</taxon>
        <taxon>Spiralia</taxon>
        <taxon>Lophotrochozoa</taxon>
        <taxon>Annelida</taxon>
        <taxon>Polychaeta</taxon>
        <taxon>Sedentaria</taxon>
        <taxon>Canalipalpata</taxon>
        <taxon>Terebellida</taxon>
        <taxon>Terebelliformia</taxon>
        <taxon>Alvinellidae</taxon>
        <taxon>Paralvinella</taxon>
    </lineage>
</organism>
<dbReference type="Proteomes" id="UP001208570">
    <property type="component" value="Unassembled WGS sequence"/>
</dbReference>
<gene>
    <name evidence="1" type="ORF">LSH36_44g15011</name>
</gene>
<evidence type="ECO:0000313" key="2">
    <source>
        <dbReference type="Proteomes" id="UP001208570"/>
    </source>
</evidence>
<dbReference type="AlphaFoldDB" id="A0AAD9K7N1"/>
<evidence type="ECO:0000313" key="1">
    <source>
        <dbReference type="EMBL" id="KAK2165965.1"/>
    </source>
</evidence>
<accession>A0AAD9K7N1</accession>
<comment type="caution">
    <text evidence="1">The sequence shown here is derived from an EMBL/GenBank/DDBJ whole genome shotgun (WGS) entry which is preliminary data.</text>
</comment>
<reference evidence="1" key="1">
    <citation type="journal article" date="2023" name="Mol. Biol. Evol.">
        <title>Third-Generation Sequencing Reveals the Adaptive Role of the Epigenome in Three Deep-Sea Polychaetes.</title>
        <authorList>
            <person name="Perez M."/>
            <person name="Aroh O."/>
            <person name="Sun Y."/>
            <person name="Lan Y."/>
            <person name="Juniper S.K."/>
            <person name="Young C.R."/>
            <person name="Angers B."/>
            <person name="Qian P.Y."/>
        </authorList>
    </citation>
    <scope>NUCLEOTIDE SEQUENCE</scope>
    <source>
        <strain evidence="1">P08H-3</strain>
    </source>
</reference>
<sequence length="154" mass="17192">MWCHQTHTDSPRSSHRIPRVLLPSYTGYLAPDPGTPTFTTVLHRSGFKLFCGQIDALAFLPLGDIPAGMTSLCDNTPDGADELLSYFDRTYVTGSYRRAQPGHGQIGIRVKRIIPLYPPAVWNVHEATLAGEPRTNNQCEGWNNRFTHLIGYSH</sequence>
<name>A0AAD9K7N1_9ANNE</name>
<proteinExistence type="predicted"/>